<sequence>MLGPRQVRKLGRGILKAVSYSDDQQRVKESEKYYTSSGKRVMLAGKGYPSLWTTPQFEQQSDWLKQADALRNGIMTSGTYAITSELGANPGYQ</sequence>
<comment type="caution">
    <text evidence="1">The sequence shown here is derived from an EMBL/GenBank/DDBJ whole genome shotgun (WGS) entry which is preliminary data.</text>
</comment>
<protein>
    <submittedName>
        <fullName evidence="1">Uncharacterized protein</fullName>
    </submittedName>
</protein>
<name>A0A1V4JCS9_PATFA</name>
<organism evidence="1 2">
    <name type="scientific">Patagioenas fasciata monilis</name>
    <dbReference type="NCBI Taxonomy" id="372326"/>
    <lineage>
        <taxon>Eukaryota</taxon>
        <taxon>Metazoa</taxon>
        <taxon>Chordata</taxon>
        <taxon>Craniata</taxon>
        <taxon>Vertebrata</taxon>
        <taxon>Euteleostomi</taxon>
        <taxon>Archelosauria</taxon>
        <taxon>Archosauria</taxon>
        <taxon>Dinosauria</taxon>
        <taxon>Saurischia</taxon>
        <taxon>Theropoda</taxon>
        <taxon>Coelurosauria</taxon>
        <taxon>Aves</taxon>
        <taxon>Neognathae</taxon>
        <taxon>Neoaves</taxon>
        <taxon>Columbimorphae</taxon>
        <taxon>Columbiformes</taxon>
        <taxon>Columbidae</taxon>
        <taxon>Patagioenas</taxon>
    </lineage>
</organism>
<evidence type="ECO:0000313" key="2">
    <source>
        <dbReference type="Proteomes" id="UP000190648"/>
    </source>
</evidence>
<reference evidence="1 2" key="1">
    <citation type="submission" date="2016-02" db="EMBL/GenBank/DDBJ databases">
        <title>Band-tailed pigeon sequencing and assembly.</title>
        <authorList>
            <person name="Soares A.E."/>
            <person name="Novak B.J."/>
            <person name="Rice E.S."/>
            <person name="O'Connell B."/>
            <person name="Chang D."/>
            <person name="Weber S."/>
            <person name="Shapiro B."/>
        </authorList>
    </citation>
    <scope>NUCLEOTIDE SEQUENCE [LARGE SCALE GENOMIC DNA]</scope>
    <source>
        <strain evidence="1">BTP2013</strain>
        <tissue evidence="1">Blood</tissue>
    </source>
</reference>
<dbReference type="Proteomes" id="UP000190648">
    <property type="component" value="Unassembled WGS sequence"/>
</dbReference>
<proteinExistence type="predicted"/>
<dbReference type="EMBL" id="LSYS01007908">
    <property type="protein sequence ID" value="OPJ70112.1"/>
    <property type="molecule type" value="Genomic_DNA"/>
</dbReference>
<gene>
    <name evidence="1" type="ORF">AV530_019341</name>
</gene>
<accession>A0A1V4JCS9</accession>
<evidence type="ECO:0000313" key="1">
    <source>
        <dbReference type="EMBL" id="OPJ70112.1"/>
    </source>
</evidence>
<dbReference type="AlphaFoldDB" id="A0A1V4JCS9"/>
<keyword evidence="2" id="KW-1185">Reference proteome</keyword>